<name>A0ABV0U2U5_9TELE</name>
<sequence>MYQQHGQGFCLPDSTGARVIHKQGWGEIHLFVNYCAIISSKDSENLEKSLHVSGNGEKQHRMSVIFDSSGGTALKTDIFL</sequence>
<reference evidence="1 2" key="1">
    <citation type="submission" date="2021-06" db="EMBL/GenBank/DDBJ databases">
        <authorList>
            <person name="Palmer J.M."/>
        </authorList>
    </citation>
    <scope>NUCLEOTIDE SEQUENCE [LARGE SCALE GENOMIC DNA]</scope>
    <source>
        <strain evidence="2">if_2019</strain>
        <tissue evidence="1">Muscle</tissue>
    </source>
</reference>
<dbReference type="Proteomes" id="UP001482620">
    <property type="component" value="Unassembled WGS sequence"/>
</dbReference>
<evidence type="ECO:0000313" key="1">
    <source>
        <dbReference type="EMBL" id="MEQ2238498.1"/>
    </source>
</evidence>
<dbReference type="EMBL" id="JAHRIQ010052191">
    <property type="protein sequence ID" value="MEQ2238498.1"/>
    <property type="molecule type" value="Genomic_DNA"/>
</dbReference>
<evidence type="ECO:0000313" key="2">
    <source>
        <dbReference type="Proteomes" id="UP001482620"/>
    </source>
</evidence>
<proteinExistence type="predicted"/>
<organism evidence="1 2">
    <name type="scientific">Ilyodon furcidens</name>
    <name type="common">goldbreast splitfin</name>
    <dbReference type="NCBI Taxonomy" id="33524"/>
    <lineage>
        <taxon>Eukaryota</taxon>
        <taxon>Metazoa</taxon>
        <taxon>Chordata</taxon>
        <taxon>Craniata</taxon>
        <taxon>Vertebrata</taxon>
        <taxon>Euteleostomi</taxon>
        <taxon>Actinopterygii</taxon>
        <taxon>Neopterygii</taxon>
        <taxon>Teleostei</taxon>
        <taxon>Neoteleostei</taxon>
        <taxon>Acanthomorphata</taxon>
        <taxon>Ovalentaria</taxon>
        <taxon>Atherinomorphae</taxon>
        <taxon>Cyprinodontiformes</taxon>
        <taxon>Goodeidae</taxon>
        <taxon>Ilyodon</taxon>
    </lineage>
</organism>
<protein>
    <submittedName>
        <fullName evidence="1">Uncharacterized protein</fullName>
    </submittedName>
</protein>
<comment type="caution">
    <text evidence="1">The sequence shown here is derived from an EMBL/GenBank/DDBJ whole genome shotgun (WGS) entry which is preliminary data.</text>
</comment>
<accession>A0ABV0U2U5</accession>
<keyword evidence="2" id="KW-1185">Reference proteome</keyword>
<gene>
    <name evidence="1" type="ORF">ILYODFUR_033754</name>
</gene>